<dbReference type="EMBL" id="MCBQ01000502">
    <property type="protein sequence ID" value="RKF83964.1"/>
    <property type="molecule type" value="Genomic_DNA"/>
</dbReference>
<accession>A0A420JB01</accession>
<gene>
    <name evidence="1" type="ORF">GcM3_005001</name>
</gene>
<comment type="caution">
    <text evidence="1">The sequence shown here is derived from an EMBL/GenBank/DDBJ whole genome shotgun (WGS) entry which is preliminary data.</text>
</comment>
<reference evidence="1 2" key="1">
    <citation type="journal article" date="2018" name="BMC Genomics">
        <title>Comparative genome analyses reveal sequence features reflecting distinct modes of host-adaptation between dicot and monocot powdery mildew.</title>
        <authorList>
            <person name="Wu Y."/>
            <person name="Ma X."/>
            <person name="Pan Z."/>
            <person name="Kale S.D."/>
            <person name="Song Y."/>
            <person name="King H."/>
            <person name="Zhang Q."/>
            <person name="Presley C."/>
            <person name="Deng X."/>
            <person name="Wei C.I."/>
            <person name="Xiao S."/>
        </authorList>
    </citation>
    <scope>NUCLEOTIDE SEQUENCE [LARGE SCALE GENOMIC DNA]</scope>
    <source>
        <strain evidence="1">UMSG3</strain>
    </source>
</reference>
<evidence type="ECO:0000313" key="1">
    <source>
        <dbReference type="EMBL" id="RKF83964.1"/>
    </source>
</evidence>
<evidence type="ECO:0000313" key="2">
    <source>
        <dbReference type="Proteomes" id="UP000283383"/>
    </source>
</evidence>
<proteinExistence type="predicted"/>
<sequence>MRIPPLLFFTNSPKKALRSKSKWNTSEGSPELSTTAIGISRDTGGIRDLYEVGIARKRAYMRSIKFDKLGSASIEELDIEIVVDVDVQEDN</sequence>
<dbReference type="AlphaFoldDB" id="A0A420JB01"/>
<name>A0A420JB01_9PEZI</name>
<keyword evidence="2" id="KW-1185">Reference proteome</keyword>
<protein>
    <submittedName>
        <fullName evidence="1">Uncharacterized protein</fullName>
    </submittedName>
</protein>
<dbReference type="Proteomes" id="UP000283383">
    <property type="component" value="Unassembled WGS sequence"/>
</dbReference>
<organism evidence="1 2">
    <name type="scientific">Golovinomyces cichoracearum</name>
    <dbReference type="NCBI Taxonomy" id="62708"/>
    <lineage>
        <taxon>Eukaryota</taxon>
        <taxon>Fungi</taxon>
        <taxon>Dikarya</taxon>
        <taxon>Ascomycota</taxon>
        <taxon>Pezizomycotina</taxon>
        <taxon>Leotiomycetes</taxon>
        <taxon>Erysiphales</taxon>
        <taxon>Erysiphaceae</taxon>
        <taxon>Golovinomyces</taxon>
    </lineage>
</organism>